<evidence type="ECO:0000313" key="5">
    <source>
        <dbReference type="Proteomes" id="UP000494256"/>
    </source>
</evidence>
<evidence type="ECO:0000313" key="3">
    <source>
        <dbReference type="EMBL" id="CAB3250523.1"/>
    </source>
</evidence>
<accession>A0A8S1AZQ5</accession>
<keyword evidence="1" id="KW-0472">Membrane</keyword>
<keyword evidence="1" id="KW-0812">Transmembrane</keyword>
<sequence>METEGLLLLKKIPQSGSCHFCINVQCGRNLMTILGILCAFTCSAIILIKDRKHITTTTIILIIFLSLFVAITMLFVFTSVLLLLAALDENPDLMSNYIWHSIIYLCLQLLLSIAIPLILIAEGRYSVTIALVWMVIVMIIGLGWTHFISVVSTFKNSLLS</sequence>
<keyword evidence="1" id="KW-1133">Transmembrane helix</keyword>
<comment type="caution">
    <text evidence="3">The sequence shown here is derived from an EMBL/GenBank/DDBJ whole genome shotgun (WGS) entry which is preliminary data.</text>
</comment>
<dbReference type="Proteomes" id="UP000494256">
    <property type="component" value="Unassembled WGS sequence"/>
</dbReference>
<evidence type="ECO:0000313" key="2">
    <source>
        <dbReference type="EMBL" id="CAB3235466.1"/>
    </source>
</evidence>
<feature type="transmembrane region" description="Helical" evidence="1">
    <location>
        <begin position="60"/>
        <end position="85"/>
    </location>
</feature>
<dbReference type="AlphaFoldDB" id="A0A8S1AZQ5"/>
<feature type="transmembrane region" description="Helical" evidence="1">
    <location>
        <begin position="97"/>
        <end position="119"/>
    </location>
</feature>
<dbReference type="Proteomes" id="UP000494106">
    <property type="component" value="Unassembled WGS sequence"/>
</dbReference>
<dbReference type="EMBL" id="CADEBC010000485">
    <property type="protein sequence ID" value="CAB3235466.1"/>
    <property type="molecule type" value="Genomic_DNA"/>
</dbReference>
<dbReference type="EMBL" id="CADEBD010000348">
    <property type="protein sequence ID" value="CAB3250523.1"/>
    <property type="molecule type" value="Genomic_DNA"/>
</dbReference>
<evidence type="ECO:0000256" key="1">
    <source>
        <dbReference type="SAM" id="Phobius"/>
    </source>
</evidence>
<evidence type="ECO:0000313" key="4">
    <source>
        <dbReference type="Proteomes" id="UP000494106"/>
    </source>
</evidence>
<keyword evidence="4" id="KW-1185">Reference proteome</keyword>
<protein>
    <submittedName>
        <fullName evidence="3">Uncharacterized protein</fullName>
    </submittedName>
</protein>
<organism evidence="3 5">
    <name type="scientific">Arctia plantaginis</name>
    <name type="common">Wood tiger moth</name>
    <name type="synonym">Phalaena plantaginis</name>
    <dbReference type="NCBI Taxonomy" id="874455"/>
    <lineage>
        <taxon>Eukaryota</taxon>
        <taxon>Metazoa</taxon>
        <taxon>Ecdysozoa</taxon>
        <taxon>Arthropoda</taxon>
        <taxon>Hexapoda</taxon>
        <taxon>Insecta</taxon>
        <taxon>Pterygota</taxon>
        <taxon>Neoptera</taxon>
        <taxon>Endopterygota</taxon>
        <taxon>Lepidoptera</taxon>
        <taxon>Glossata</taxon>
        <taxon>Ditrysia</taxon>
        <taxon>Noctuoidea</taxon>
        <taxon>Erebidae</taxon>
        <taxon>Arctiinae</taxon>
        <taxon>Arctia</taxon>
    </lineage>
</organism>
<name>A0A8S1AZQ5_ARCPL</name>
<dbReference type="OrthoDB" id="7452037at2759"/>
<proteinExistence type="predicted"/>
<feature type="transmembrane region" description="Helical" evidence="1">
    <location>
        <begin position="131"/>
        <end position="154"/>
    </location>
</feature>
<gene>
    <name evidence="3" type="ORF">APLA_LOCUS13134</name>
    <name evidence="2" type="ORF">APLA_LOCUS6132</name>
</gene>
<reference evidence="4 5" key="1">
    <citation type="submission" date="2020-04" db="EMBL/GenBank/DDBJ databases">
        <authorList>
            <person name="Wallbank WR R."/>
            <person name="Pardo Diaz C."/>
            <person name="Kozak K."/>
            <person name="Martin S."/>
            <person name="Jiggins C."/>
            <person name="Moest M."/>
            <person name="Warren A I."/>
            <person name="Byers J.R.P. K."/>
            <person name="Montejo-Kovacevich G."/>
            <person name="Yen C E."/>
        </authorList>
    </citation>
    <scope>NUCLEOTIDE SEQUENCE [LARGE SCALE GENOMIC DNA]</scope>
</reference>
<feature type="transmembrane region" description="Helical" evidence="1">
    <location>
        <begin position="30"/>
        <end position="48"/>
    </location>
</feature>